<evidence type="ECO:0000313" key="1">
    <source>
        <dbReference type="EMBL" id="GFS17167.1"/>
    </source>
</evidence>
<organism evidence="1 2">
    <name type="scientific">Elysia marginata</name>
    <dbReference type="NCBI Taxonomy" id="1093978"/>
    <lineage>
        <taxon>Eukaryota</taxon>
        <taxon>Metazoa</taxon>
        <taxon>Spiralia</taxon>
        <taxon>Lophotrochozoa</taxon>
        <taxon>Mollusca</taxon>
        <taxon>Gastropoda</taxon>
        <taxon>Heterobranchia</taxon>
        <taxon>Euthyneura</taxon>
        <taxon>Panpulmonata</taxon>
        <taxon>Sacoglossa</taxon>
        <taxon>Placobranchoidea</taxon>
        <taxon>Plakobranchidae</taxon>
        <taxon>Elysia</taxon>
    </lineage>
</organism>
<sequence length="252" mass="29097">MEFTKENMRFYIFMRCKLGESAKLIHETLLTVCGDCACSYQTICRRVKEFSEGKESLSDRPRPGRPKSCVNEQIIASISIKDMDEDPDISVRELSDTNGILYSTVHTIITEHLRMKKNVLSQAKSAINERRPKVSTSRTLLLHDNAGPHEARATTQSLQDLGIQVLPHPTYTPDLAPCDFWLFPILKDRLVRRKFDRIQDLAKAVNSELSAIQEEDYQGVFWKWQIRLKRCMRAMESILKDFESFMHISLTV</sequence>
<accession>A0AAV4J6P4</accession>
<dbReference type="AlphaFoldDB" id="A0AAV4J6P4"/>
<dbReference type="Gene3D" id="3.30.420.10">
    <property type="entry name" value="Ribonuclease H-like superfamily/Ribonuclease H"/>
    <property type="match status" value="1"/>
</dbReference>
<dbReference type="PANTHER" id="PTHR46060">
    <property type="entry name" value="MARINER MOS1 TRANSPOSASE-LIKE PROTEIN"/>
    <property type="match status" value="1"/>
</dbReference>
<dbReference type="InterPro" id="IPR052709">
    <property type="entry name" value="Transposase-MT_Hybrid"/>
</dbReference>
<proteinExistence type="predicted"/>
<dbReference type="GO" id="GO:0003676">
    <property type="term" value="F:nucleic acid binding"/>
    <property type="evidence" value="ECO:0007669"/>
    <property type="project" value="InterPro"/>
</dbReference>
<dbReference type="PANTHER" id="PTHR46060:SF1">
    <property type="entry name" value="MARINER MOS1 TRANSPOSASE-LIKE PROTEIN"/>
    <property type="match status" value="1"/>
</dbReference>
<keyword evidence="2" id="KW-1185">Reference proteome</keyword>
<dbReference type="InterPro" id="IPR036397">
    <property type="entry name" value="RNaseH_sf"/>
</dbReference>
<gene>
    <name evidence="1" type="ORF">ElyMa_003232400</name>
</gene>
<evidence type="ECO:0000313" key="2">
    <source>
        <dbReference type="Proteomes" id="UP000762676"/>
    </source>
</evidence>
<dbReference type="EMBL" id="BMAT01006651">
    <property type="protein sequence ID" value="GFS17167.1"/>
    <property type="molecule type" value="Genomic_DNA"/>
</dbReference>
<comment type="caution">
    <text evidence="1">The sequence shown here is derived from an EMBL/GenBank/DDBJ whole genome shotgun (WGS) entry which is preliminary data.</text>
</comment>
<dbReference type="Proteomes" id="UP000762676">
    <property type="component" value="Unassembled WGS sequence"/>
</dbReference>
<name>A0AAV4J6P4_9GAST</name>
<protein>
    <submittedName>
        <fullName evidence="1">Transposase</fullName>
    </submittedName>
</protein>
<reference evidence="1 2" key="1">
    <citation type="journal article" date="2021" name="Elife">
        <title>Chloroplast acquisition without the gene transfer in kleptoplastic sea slugs, Plakobranchus ocellatus.</title>
        <authorList>
            <person name="Maeda T."/>
            <person name="Takahashi S."/>
            <person name="Yoshida T."/>
            <person name="Shimamura S."/>
            <person name="Takaki Y."/>
            <person name="Nagai Y."/>
            <person name="Toyoda A."/>
            <person name="Suzuki Y."/>
            <person name="Arimoto A."/>
            <person name="Ishii H."/>
            <person name="Satoh N."/>
            <person name="Nishiyama T."/>
            <person name="Hasebe M."/>
            <person name="Maruyama T."/>
            <person name="Minagawa J."/>
            <person name="Obokata J."/>
            <person name="Shigenobu S."/>
        </authorList>
    </citation>
    <scope>NUCLEOTIDE SEQUENCE [LARGE SCALE GENOMIC DNA]</scope>
</reference>